<sequence length="184" mass="20913">MTSNMNAMPEAMQGEFMALLFAYCLAPQDHDLSKIASEFAAKHNMNLKPLKKTIQHTFELVSHAVQENLSPRDFIEQLSRAGMELAPAKLFASHWETHRPALLQRVHQALVMSTSFVKLTWKLGITAATNHMPELGTVFVQLSFHMDKGKPELETETIELSVDNFYLFLANMEALQAHMLFLKR</sequence>
<dbReference type="PROSITE" id="PS51269">
    <property type="entry name" value="COMM"/>
    <property type="match status" value="1"/>
</dbReference>
<dbReference type="EMBL" id="VJMJ01000010">
    <property type="protein sequence ID" value="KAF0744157.1"/>
    <property type="molecule type" value="Genomic_DNA"/>
</dbReference>
<proteinExistence type="inferred from homology"/>
<evidence type="ECO:0000313" key="5">
    <source>
        <dbReference type="Proteomes" id="UP000481153"/>
    </source>
</evidence>
<keyword evidence="5" id="KW-1185">Reference proteome</keyword>
<dbReference type="VEuPathDB" id="FungiDB:AeMF1_021436"/>
<dbReference type="Proteomes" id="UP000481153">
    <property type="component" value="Unassembled WGS sequence"/>
</dbReference>
<dbReference type="PANTHER" id="PTHR16231">
    <property type="entry name" value="COMM DOMAIN-CONTAINING PROTEIN 4-8 FAMILY MEMBER"/>
    <property type="match status" value="1"/>
</dbReference>
<dbReference type="InterPro" id="IPR017920">
    <property type="entry name" value="COMM"/>
</dbReference>
<name>A0A6G0XU36_9STRA</name>
<comment type="similarity">
    <text evidence="2">Belongs to the COMM domain-containing protein 6 family.</text>
</comment>
<dbReference type="InterPro" id="IPR047155">
    <property type="entry name" value="COMMD4/6/7/8"/>
</dbReference>
<dbReference type="PANTHER" id="PTHR16231:SF5">
    <property type="entry name" value="COMM DOMAIN-CONTAINING PROTEIN 6"/>
    <property type="match status" value="1"/>
</dbReference>
<evidence type="ECO:0000313" key="4">
    <source>
        <dbReference type="EMBL" id="KAF0744157.1"/>
    </source>
</evidence>
<evidence type="ECO:0000259" key="3">
    <source>
        <dbReference type="PROSITE" id="PS51269"/>
    </source>
</evidence>
<reference evidence="4 5" key="1">
    <citation type="submission" date="2019-07" db="EMBL/GenBank/DDBJ databases">
        <title>Genomics analysis of Aphanomyces spp. identifies a new class of oomycete effector associated with host adaptation.</title>
        <authorList>
            <person name="Gaulin E."/>
        </authorList>
    </citation>
    <scope>NUCLEOTIDE SEQUENCE [LARGE SCALE GENOMIC DNA]</scope>
    <source>
        <strain evidence="4 5">ATCC 201684</strain>
    </source>
</reference>
<comment type="caution">
    <text evidence="4">The sequence shown here is derived from an EMBL/GenBank/DDBJ whole genome shotgun (WGS) entry which is preliminary data.</text>
</comment>
<evidence type="ECO:0000256" key="2">
    <source>
        <dbReference type="ARBA" id="ARBA00093468"/>
    </source>
</evidence>
<evidence type="ECO:0000256" key="1">
    <source>
        <dbReference type="ARBA" id="ARBA00039908"/>
    </source>
</evidence>
<feature type="domain" description="COMM" evidence="3">
    <location>
        <begin position="115"/>
        <end position="183"/>
    </location>
</feature>
<dbReference type="Pfam" id="PF07258">
    <property type="entry name" value="COMM_domain"/>
    <property type="match status" value="1"/>
</dbReference>
<gene>
    <name evidence="4" type="ORF">Ae201684_001298</name>
</gene>
<dbReference type="AlphaFoldDB" id="A0A6G0XU36"/>
<protein>
    <recommendedName>
        <fullName evidence="1">COMM domain-containing protein 6</fullName>
    </recommendedName>
</protein>
<organism evidence="4 5">
    <name type="scientific">Aphanomyces euteiches</name>
    <dbReference type="NCBI Taxonomy" id="100861"/>
    <lineage>
        <taxon>Eukaryota</taxon>
        <taxon>Sar</taxon>
        <taxon>Stramenopiles</taxon>
        <taxon>Oomycota</taxon>
        <taxon>Saprolegniomycetes</taxon>
        <taxon>Saprolegniales</taxon>
        <taxon>Verrucalvaceae</taxon>
        <taxon>Aphanomyces</taxon>
    </lineage>
</organism>
<accession>A0A6G0XU36</accession>